<organism evidence="1 2">
    <name type="scientific">Rhamnella rubrinervis</name>
    <dbReference type="NCBI Taxonomy" id="2594499"/>
    <lineage>
        <taxon>Eukaryota</taxon>
        <taxon>Viridiplantae</taxon>
        <taxon>Streptophyta</taxon>
        <taxon>Embryophyta</taxon>
        <taxon>Tracheophyta</taxon>
        <taxon>Spermatophyta</taxon>
        <taxon>Magnoliopsida</taxon>
        <taxon>eudicotyledons</taxon>
        <taxon>Gunneridae</taxon>
        <taxon>Pentapetalae</taxon>
        <taxon>rosids</taxon>
        <taxon>fabids</taxon>
        <taxon>Rosales</taxon>
        <taxon>Rhamnaceae</taxon>
        <taxon>rhamnoid group</taxon>
        <taxon>Rhamneae</taxon>
        <taxon>Rhamnella</taxon>
    </lineage>
</organism>
<dbReference type="AlphaFoldDB" id="A0A8K0GU24"/>
<sequence>MGYGDVGWRNEVIHYGKRSMVGYAQMLSEKIVEFTSVRDIGGLKNVIVGHTEGAFCIALRDEQVRVLFLISKLSHTSNVAKAKLKTLV</sequence>
<comment type="caution">
    <text evidence="1">The sequence shown here is derived from an EMBL/GenBank/DDBJ whole genome shotgun (WGS) entry which is preliminary data.</text>
</comment>
<evidence type="ECO:0000313" key="2">
    <source>
        <dbReference type="Proteomes" id="UP000796880"/>
    </source>
</evidence>
<keyword evidence="2" id="KW-1185">Reference proteome</keyword>
<accession>A0A8K0GU24</accession>
<protein>
    <submittedName>
        <fullName evidence="1">Uncharacterized protein</fullName>
    </submittedName>
</protein>
<proteinExistence type="predicted"/>
<gene>
    <name evidence="1" type="ORF">FNV43_RR20300</name>
</gene>
<reference evidence="1" key="1">
    <citation type="submission" date="2020-03" db="EMBL/GenBank/DDBJ databases">
        <title>A high-quality chromosome-level genome assembly of a woody plant with both climbing and erect habits, Rhamnella rubrinervis.</title>
        <authorList>
            <person name="Lu Z."/>
            <person name="Yang Y."/>
            <person name="Zhu X."/>
            <person name="Sun Y."/>
        </authorList>
    </citation>
    <scope>NUCLEOTIDE SEQUENCE</scope>
    <source>
        <strain evidence="1">BYM</strain>
        <tissue evidence="1">Leaf</tissue>
    </source>
</reference>
<dbReference type="Proteomes" id="UP000796880">
    <property type="component" value="Unassembled WGS sequence"/>
</dbReference>
<evidence type="ECO:0000313" key="1">
    <source>
        <dbReference type="EMBL" id="KAF3437546.1"/>
    </source>
</evidence>
<dbReference type="EMBL" id="VOIH02000009">
    <property type="protein sequence ID" value="KAF3437546.1"/>
    <property type="molecule type" value="Genomic_DNA"/>
</dbReference>
<name>A0A8K0GU24_9ROSA</name>